<protein>
    <recommendedName>
        <fullName evidence="5">Histone deacetylation protein Rxt3</fullName>
    </recommendedName>
</protein>
<dbReference type="Gene3D" id="2.170.130.20">
    <property type="entry name" value="LCCL-like domain"/>
    <property type="match status" value="1"/>
</dbReference>
<feature type="region of interest" description="Disordered" evidence="1">
    <location>
        <begin position="63"/>
        <end position="187"/>
    </location>
</feature>
<keyword evidence="2" id="KW-0472">Membrane</keyword>
<evidence type="ECO:0000313" key="3">
    <source>
        <dbReference type="EMBL" id="KAH0462499.1"/>
    </source>
</evidence>
<dbReference type="Proteomes" id="UP000775213">
    <property type="component" value="Unassembled WGS sequence"/>
</dbReference>
<evidence type="ECO:0000313" key="4">
    <source>
        <dbReference type="Proteomes" id="UP000775213"/>
    </source>
</evidence>
<proteinExistence type="predicted"/>
<dbReference type="AlphaFoldDB" id="A0AAV7H446"/>
<gene>
    <name evidence="3" type="ORF">IEQ34_010074</name>
</gene>
<keyword evidence="4" id="KW-1185">Reference proteome</keyword>
<dbReference type="EMBL" id="JAGFBR010000009">
    <property type="protein sequence ID" value="KAH0462499.1"/>
    <property type="molecule type" value="Genomic_DNA"/>
</dbReference>
<feature type="compositionally biased region" description="Basic and acidic residues" evidence="1">
    <location>
        <begin position="317"/>
        <end position="356"/>
    </location>
</feature>
<feature type="compositionally biased region" description="Basic and acidic residues" evidence="1">
    <location>
        <begin position="298"/>
        <end position="308"/>
    </location>
</feature>
<evidence type="ECO:0000256" key="1">
    <source>
        <dbReference type="SAM" id="MobiDB-lite"/>
    </source>
</evidence>
<feature type="compositionally biased region" description="Basic and acidic residues" evidence="1">
    <location>
        <begin position="177"/>
        <end position="187"/>
    </location>
</feature>
<evidence type="ECO:0000256" key="2">
    <source>
        <dbReference type="SAM" id="Phobius"/>
    </source>
</evidence>
<comment type="caution">
    <text evidence="3">The sequence shown here is derived from an EMBL/GenBank/DDBJ whole genome shotgun (WGS) entry which is preliminary data.</text>
</comment>
<organism evidence="3 4">
    <name type="scientific">Dendrobium chrysotoxum</name>
    <name type="common">Orchid</name>
    <dbReference type="NCBI Taxonomy" id="161865"/>
    <lineage>
        <taxon>Eukaryota</taxon>
        <taxon>Viridiplantae</taxon>
        <taxon>Streptophyta</taxon>
        <taxon>Embryophyta</taxon>
        <taxon>Tracheophyta</taxon>
        <taxon>Spermatophyta</taxon>
        <taxon>Magnoliopsida</taxon>
        <taxon>Liliopsida</taxon>
        <taxon>Asparagales</taxon>
        <taxon>Orchidaceae</taxon>
        <taxon>Epidendroideae</taxon>
        <taxon>Malaxideae</taxon>
        <taxon>Dendrobiinae</taxon>
        <taxon>Dendrobium</taxon>
    </lineage>
</organism>
<feature type="region of interest" description="Disordered" evidence="1">
    <location>
        <begin position="776"/>
        <end position="800"/>
    </location>
</feature>
<name>A0AAV7H446_DENCH</name>
<reference evidence="3 4" key="1">
    <citation type="journal article" date="2021" name="Hortic Res">
        <title>Chromosome-scale assembly of the Dendrobium chrysotoxum genome enhances the understanding of orchid evolution.</title>
        <authorList>
            <person name="Zhang Y."/>
            <person name="Zhang G.Q."/>
            <person name="Zhang D."/>
            <person name="Liu X.D."/>
            <person name="Xu X.Y."/>
            <person name="Sun W.H."/>
            <person name="Yu X."/>
            <person name="Zhu X."/>
            <person name="Wang Z.W."/>
            <person name="Zhao X."/>
            <person name="Zhong W.Y."/>
            <person name="Chen H."/>
            <person name="Yin W.L."/>
            <person name="Huang T."/>
            <person name="Niu S.C."/>
            <person name="Liu Z.J."/>
        </authorList>
    </citation>
    <scope>NUCLEOTIDE SEQUENCE [LARGE SCALE GENOMIC DNA]</scope>
    <source>
        <strain evidence="3">Lindl</strain>
    </source>
</reference>
<feature type="compositionally biased region" description="Basic and acidic residues" evidence="1">
    <location>
        <begin position="71"/>
        <end position="81"/>
    </location>
</feature>
<dbReference type="Pfam" id="PF08642">
    <property type="entry name" value="Rxt3"/>
    <property type="match status" value="1"/>
</dbReference>
<keyword evidence="2" id="KW-0812">Transmembrane</keyword>
<feature type="compositionally biased region" description="Basic and acidic residues" evidence="1">
    <location>
        <begin position="783"/>
        <end position="800"/>
    </location>
</feature>
<feature type="compositionally biased region" description="Basic and acidic residues" evidence="1">
    <location>
        <begin position="136"/>
        <end position="156"/>
    </location>
</feature>
<feature type="compositionally biased region" description="Polar residues" evidence="1">
    <location>
        <begin position="161"/>
        <end position="176"/>
    </location>
</feature>
<feature type="compositionally biased region" description="Basic and acidic residues" evidence="1">
    <location>
        <begin position="365"/>
        <end position="423"/>
    </location>
</feature>
<feature type="transmembrane region" description="Helical" evidence="2">
    <location>
        <begin position="883"/>
        <end position="902"/>
    </location>
</feature>
<dbReference type="InterPro" id="IPR036609">
    <property type="entry name" value="LCCL_sf"/>
</dbReference>
<dbReference type="InterPro" id="IPR013951">
    <property type="entry name" value="Rxt3"/>
</dbReference>
<feature type="region of interest" description="Disordered" evidence="1">
    <location>
        <begin position="298"/>
        <end position="496"/>
    </location>
</feature>
<keyword evidence="2" id="KW-1133">Transmembrane helix</keyword>
<feature type="compositionally biased region" description="Polar residues" evidence="1">
    <location>
        <begin position="113"/>
        <end position="122"/>
    </location>
</feature>
<accession>A0AAV7H446</accession>
<evidence type="ECO:0008006" key="5">
    <source>
        <dbReference type="Google" id="ProtNLM"/>
    </source>
</evidence>
<sequence>MCIARVLSMLRPPLKLKEHVQVWLGYRSNGFKPQHVRHRPKRCTCETRTILSPYVRTQLVTTPRESKHFHREPSHEVERASSLDPRTMSGASKRLHEDGGHSTPIKRSHEESSMFSGLSGKTIQPHANDFHLPYEPGHDGRPVKVQRIEPRESDKRPLHRPSSSPNHGVDHPTTSENRSELRTSKEARDVKTVIREIKSDTRDSCIDIKIDLHVSKAESDIRDPRGDEKELRSDRGSYSELKGVVKFERDSYAASVSHTNWKESKDHIWPKRYTEPANESMESWRIARHLQNTIEVGKDQPARAEDRNPLGSYEGVAENKVEFKGEDKFREKDKKRKDDRQKDFGDWDKDRIDLRGRMQLGEINSEGKELKEDRELERWERERRDVQKDKEQNDQEKDFVKRESPNSNERENSHYVKEVHEGSGKISDQVVSSSDPRRPKDDGWKVSDRDLRDKKRERDADVGDRYGQPGKCYEKDLDDGTDGDGGLDRDRDAFGYGIQQRRRMLRSRGTSQPTHREPRKLDISTVVYKAGECMQEILRTWREFEASQDSKTAEASQNYPTIEIRIPVEYVASTNRQVRGAQLWGTDIYTNDSDLVAVLMHTGYCCPTSAPPPSAIHELRTTIQVLPPQECYTSTLRNNVRSRSWGAGIGCSFHIERCCIVKKGGGTIDLEPRRTHVSAVEPTIAPVSAERTMTTRAAASNALRQQRFVREVTIQYNLCNEPWLKYSINIVADKGLKKPLYTSARLKKGEVLYLETHYKRYELCFNGEKSVCNGTTSTSNHLLEPEQEKQQSHHTQNGDKHPLERENIIDVYRWSRCKKPLPQDVMHSTGIPLPVEQLEVLEENLDWEDVQWSQTGVWVAGKEYALARCYNGCLLRKINQNEFSYNSYVIAKYLIIIYIFYII</sequence>
<feature type="compositionally biased region" description="Basic and acidic residues" evidence="1">
    <location>
        <begin position="435"/>
        <end position="464"/>
    </location>
</feature>